<dbReference type="KEGG" id="mgel:G5B37_03215"/>
<organism evidence="2 3">
    <name type="scientific">Rasiella rasia</name>
    <dbReference type="NCBI Taxonomy" id="2744027"/>
    <lineage>
        <taxon>Bacteria</taxon>
        <taxon>Pseudomonadati</taxon>
        <taxon>Bacteroidota</taxon>
        <taxon>Flavobacteriia</taxon>
        <taxon>Flavobacteriales</taxon>
        <taxon>Flavobacteriaceae</taxon>
        <taxon>Rasiella</taxon>
    </lineage>
</organism>
<protein>
    <submittedName>
        <fullName evidence="2">Uncharacterized protein</fullName>
    </submittedName>
</protein>
<keyword evidence="3" id="KW-1185">Reference proteome</keyword>
<accession>A0A6G6GJK8</accession>
<reference evidence="2 3" key="1">
    <citation type="submission" date="2020-02" db="EMBL/GenBank/DDBJ databases">
        <title>Complete genome sequence of Flavobacteriaceae bacterium.</title>
        <authorList>
            <person name="Kim S.-J."/>
            <person name="Kim Y.-S."/>
            <person name="Kim K.-H."/>
        </authorList>
    </citation>
    <scope>NUCLEOTIDE SEQUENCE [LARGE SCALE GENOMIC DNA]</scope>
    <source>
        <strain evidence="2 3">RR4-40</strain>
    </source>
</reference>
<evidence type="ECO:0000313" key="3">
    <source>
        <dbReference type="Proteomes" id="UP000505306"/>
    </source>
</evidence>
<dbReference type="EMBL" id="CP049057">
    <property type="protein sequence ID" value="QIE58603.1"/>
    <property type="molecule type" value="Genomic_DNA"/>
</dbReference>
<evidence type="ECO:0000313" key="2">
    <source>
        <dbReference type="EMBL" id="QIE58603.1"/>
    </source>
</evidence>
<dbReference type="AlphaFoldDB" id="A0A6G6GJK8"/>
<keyword evidence="1" id="KW-0732">Signal</keyword>
<name>A0A6G6GJK8_9FLAO</name>
<feature type="signal peptide" evidence="1">
    <location>
        <begin position="1"/>
        <end position="21"/>
    </location>
</feature>
<dbReference type="RefSeq" id="WP_164678636.1">
    <property type="nucleotide sequence ID" value="NZ_CP049057.1"/>
</dbReference>
<sequence length="189" mass="22156">MKKAILMVAVFLVGAATQAMANHQTSVERTPIKRAGFNFSKEVQFVEQGILYTIASNGTFTFKKINGASYSMYRHPNKIDRRRGRYLKSRNNRLHIVKDRFGNIRSINNTRITYKRNGKVKTVGTVSLQYQRGRLTHVGNMKLVYNRFGAIRNTIGHVNKFNEKFWHDDWYVYNDRYNDDENGRRVRTK</sequence>
<evidence type="ECO:0000256" key="1">
    <source>
        <dbReference type="SAM" id="SignalP"/>
    </source>
</evidence>
<feature type="chain" id="PRO_5026092100" evidence="1">
    <location>
        <begin position="22"/>
        <end position="189"/>
    </location>
</feature>
<proteinExistence type="predicted"/>
<gene>
    <name evidence="2" type="ORF">G5B37_03215</name>
</gene>
<dbReference type="Proteomes" id="UP000505306">
    <property type="component" value="Chromosome"/>
</dbReference>